<dbReference type="EMBL" id="CSWP01000008">
    <property type="protein sequence ID" value="CPV65536.1"/>
    <property type="molecule type" value="Genomic_DNA"/>
</dbReference>
<reference evidence="5 6" key="1">
    <citation type="submission" date="2015-03" db="EMBL/GenBank/DDBJ databases">
        <authorList>
            <person name="Murphy D."/>
        </authorList>
    </citation>
    <scope>NUCLEOTIDE SEQUENCE [LARGE SCALE GENOMIC DNA]</scope>
    <source>
        <strain evidence="5 6">PAP088</strain>
    </source>
</reference>
<evidence type="ECO:0000256" key="4">
    <source>
        <dbReference type="ARBA" id="ARBA00023186"/>
    </source>
</evidence>
<name>A0A0U0ZSH1_9MYCO</name>
<sequence>MGRINALGAHAPDRAMDQANRSPDAVELTVDQAWFLADTLSAGTFPWVLAITVPFRDEAQRAGFNAQRVQELTRAGVLGPDGTVDPAVAGWIRTVCRPDRWLELRYVAAGSENPDVMRGIIARKQSQGRAQTVVSLRNAHLITFTVVDADDSSALVPSVVAGLRWRAPARFPEFTLPTNVGAKADEQLRSGASLADVMGYLGVPAAAQNVVESAFVGNRNYVEVVAGQRDSTTQQTSEVGISVVDTSAGRILVSPHRAGDGTWLSTFAPGAPFAIAVAVEQLMATLPNGHWFPDARVTRDFD</sequence>
<comment type="similarity">
    <text evidence="2">Belongs to the EspG family.</text>
</comment>
<gene>
    <name evidence="5" type="primary">espG3</name>
    <name evidence="5" type="ORF">ERS075579_03858</name>
</gene>
<dbReference type="GO" id="GO:0005737">
    <property type="term" value="C:cytoplasm"/>
    <property type="evidence" value="ECO:0007669"/>
    <property type="project" value="UniProtKB-SubCell"/>
</dbReference>
<dbReference type="InterPro" id="IPR025734">
    <property type="entry name" value="EspG"/>
</dbReference>
<evidence type="ECO:0000313" key="5">
    <source>
        <dbReference type="EMBL" id="CPV65536.1"/>
    </source>
</evidence>
<dbReference type="Pfam" id="PF14011">
    <property type="entry name" value="ESX-1_EspG"/>
    <property type="match status" value="1"/>
</dbReference>
<organism evidence="5 6">
    <name type="scientific">Mycobacteroides abscessus</name>
    <dbReference type="NCBI Taxonomy" id="36809"/>
    <lineage>
        <taxon>Bacteria</taxon>
        <taxon>Bacillati</taxon>
        <taxon>Actinomycetota</taxon>
        <taxon>Actinomycetes</taxon>
        <taxon>Mycobacteriales</taxon>
        <taxon>Mycobacteriaceae</taxon>
        <taxon>Mycobacteroides</taxon>
    </lineage>
</organism>
<dbReference type="Proteomes" id="UP000045782">
    <property type="component" value="Unassembled WGS sequence"/>
</dbReference>
<protein>
    <submittedName>
        <fullName evidence="5">ESX-3 secretion-associated protein EspG3</fullName>
    </submittedName>
</protein>
<proteinExistence type="inferred from homology"/>
<keyword evidence="3" id="KW-0963">Cytoplasm</keyword>
<comment type="subcellular location">
    <subcellularLocation>
        <location evidence="1">Cytoplasm</location>
    </subcellularLocation>
</comment>
<evidence type="ECO:0000313" key="6">
    <source>
        <dbReference type="Proteomes" id="UP000045782"/>
    </source>
</evidence>
<evidence type="ECO:0000256" key="3">
    <source>
        <dbReference type="ARBA" id="ARBA00022490"/>
    </source>
</evidence>
<dbReference type="AlphaFoldDB" id="A0A0U0ZSH1"/>
<evidence type="ECO:0000256" key="1">
    <source>
        <dbReference type="ARBA" id="ARBA00004496"/>
    </source>
</evidence>
<evidence type="ECO:0000256" key="2">
    <source>
        <dbReference type="ARBA" id="ARBA00006411"/>
    </source>
</evidence>
<accession>A0A0U0ZSH1</accession>
<keyword evidence="4" id="KW-0143">Chaperone</keyword>